<accession>A0AAV2SGK1</accession>
<evidence type="ECO:0000313" key="1">
    <source>
        <dbReference type="EMBL" id="CAL4197577.1"/>
    </source>
</evidence>
<evidence type="ECO:0000313" key="2">
    <source>
        <dbReference type="Proteomes" id="UP001497623"/>
    </source>
</evidence>
<organism evidence="1 2">
    <name type="scientific">Meganyctiphanes norvegica</name>
    <name type="common">Northern krill</name>
    <name type="synonym">Thysanopoda norvegica</name>
    <dbReference type="NCBI Taxonomy" id="48144"/>
    <lineage>
        <taxon>Eukaryota</taxon>
        <taxon>Metazoa</taxon>
        <taxon>Ecdysozoa</taxon>
        <taxon>Arthropoda</taxon>
        <taxon>Crustacea</taxon>
        <taxon>Multicrustacea</taxon>
        <taxon>Malacostraca</taxon>
        <taxon>Eumalacostraca</taxon>
        <taxon>Eucarida</taxon>
        <taxon>Euphausiacea</taxon>
        <taxon>Euphausiidae</taxon>
        <taxon>Meganyctiphanes</taxon>
    </lineage>
</organism>
<gene>
    <name evidence="1" type="ORF">MNOR_LOCUS37299</name>
</gene>
<reference evidence="1 2" key="1">
    <citation type="submission" date="2024-05" db="EMBL/GenBank/DDBJ databases">
        <authorList>
            <person name="Wallberg A."/>
        </authorList>
    </citation>
    <scope>NUCLEOTIDE SEQUENCE [LARGE SCALE GENOMIC DNA]</scope>
</reference>
<feature type="non-terminal residue" evidence="1">
    <location>
        <position position="127"/>
    </location>
</feature>
<protein>
    <submittedName>
        <fullName evidence="1">Uncharacterized protein</fullName>
    </submittedName>
</protein>
<dbReference type="Gene3D" id="3.30.2130.30">
    <property type="match status" value="1"/>
</dbReference>
<name>A0AAV2SGK1_MEGNR</name>
<proteinExistence type="predicted"/>
<keyword evidence="2" id="KW-1185">Reference proteome</keyword>
<dbReference type="EMBL" id="CAXKWB010073973">
    <property type="protein sequence ID" value="CAL4197577.1"/>
    <property type="molecule type" value="Genomic_DNA"/>
</dbReference>
<dbReference type="AlphaFoldDB" id="A0AAV2SGK1"/>
<dbReference type="Proteomes" id="UP001497623">
    <property type="component" value="Unassembled WGS sequence"/>
</dbReference>
<comment type="caution">
    <text evidence="1">The sequence shown here is derived from an EMBL/GenBank/DDBJ whole genome shotgun (WGS) entry which is preliminary data.</text>
</comment>
<sequence>MNMALSISSVDPKSLKGIWTENRDVCTVEVTVPTGLEEVAAEECVEKLGASVVIARGRVFADIRIDQILEVFKLRCIDNVNLVIKMDSNFGLTANRTQCLDLTFKLNGKSRLNTGGKVWAITKISNY</sequence>